<dbReference type="InterPro" id="IPR058634">
    <property type="entry name" value="AaeA-lik-b-barrel"/>
</dbReference>
<accession>A0ABW4RA32</accession>
<reference evidence="7" key="1">
    <citation type="journal article" date="2019" name="Int. J. Syst. Evol. Microbiol.">
        <title>The Global Catalogue of Microorganisms (GCM) 10K type strain sequencing project: providing services to taxonomists for standard genome sequencing and annotation.</title>
        <authorList>
            <consortium name="The Broad Institute Genomics Platform"/>
            <consortium name="The Broad Institute Genome Sequencing Center for Infectious Disease"/>
            <person name="Wu L."/>
            <person name="Ma J."/>
        </authorList>
    </citation>
    <scope>NUCLEOTIDE SEQUENCE [LARGE SCALE GENOMIC DNA]</scope>
    <source>
        <strain evidence="7">CCUG 56029</strain>
    </source>
</reference>
<evidence type="ECO:0000256" key="1">
    <source>
        <dbReference type="SAM" id="Coils"/>
    </source>
</evidence>
<evidence type="ECO:0000256" key="2">
    <source>
        <dbReference type="SAM" id="Phobius"/>
    </source>
</evidence>
<feature type="coiled-coil region" evidence="1">
    <location>
        <begin position="141"/>
        <end position="168"/>
    </location>
</feature>
<dbReference type="InterPro" id="IPR058625">
    <property type="entry name" value="MdtA-like_BSH"/>
</dbReference>
<proteinExistence type="predicted"/>
<feature type="domain" description="Multidrug resistance protein MdtA-like barrel-sandwich hybrid" evidence="4">
    <location>
        <begin position="41"/>
        <end position="227"/>
    </location>
</feature>
<dbReference type="Proteomes" id="UP001597213">
    <property type="component" value="Unassembled WGS sequence"/>
</dbReference>
<sequence length="333" mass="35190">MKNVKSLGLLAIAVLIGAGLWWWWEHGKTYPSTDDAYLGANIVNIAPEIAGRVIDVAVVENGYVAAGDVLFRLDPDAMTAAVDLAQAQLDQATQVAGVAGSDVTAAAAQVTNADAALRRAQLDFDRNERLFRLGDIAKAALDQATAARDQAEAQKQAAEAALAAARDQLGDTGEQNAGVRLALAGLKQAQLNLDHTTVLAPTSGWIANLTLRPGSYVAPGQQLFALVEEGAWWVDGNFKETDLRRIRPGQPVALEIDMYSGTKVKGVVDSIGAGSGAVFSLLPPENATGNWVKVTQRFPVRIRIEDTPDDKALQLRVGASVTATVDTSALDAK</sequence>
<name>A0ABW4RA32_9RHOB</name>
<dbReference type="Pfam" id="PF25917">
    <property type="entry name" value="BSH_RND"/>
    <property type="match status" value="1"/>
</dbReference>
<dbReference type="InterPro" id="IPR058624">
    <property type="entry name" value="MdtA-like_HH"/>
</dbReference>
<dbReference type="InterPro" id="IPR050739">
    <property type="entry name" value="MFP"/>
</dbReference>
<keyword evidence="2" id="KW-0472">Membrane</keyword>
<dbReference type="RefSeq" id="WP_379143609.1">
    <property type="nucleotide sequence ID" value="NZ_JBHUEN010000043.1"/>
</dbReference>
<organism evidence="6 7">
    <name type="scientific">Paracoccus pacificus</name>
    <dbReference type="NCBI Taxonomy" id="1463598"/>
    <lineage>
        <taxon>Bacteria</taxon>
        <taxon>Pseudomonadati</taxon>
        <taxon>Pseudomonadota</taxon>
        <taxon>Alphaproteobacteria</taxon>
        <taxon>Rhodobacterales</taxon>
        <taxon>Paracoccaceae</taxon>
        <taxon>Paracoccus</taxon>
    </lineage>
</organism>
<feature type="transmembrane region" description="Helical" evidence="2">
    <location>
        <begin position="7"/>
        <end position="24"/>
    </location>
</feature>
<dbReference type="SUPFAM" id="SSF111369">
    <property type="entry name" value="HlyD-like secretion proteins"/>
    <property type="match status" value="2"/>
</dbReference>
<feature type="domain" description="Multidrug resistance protein MdtA-like alpha-helical hairpin" evidence="3">
    <location>
        <begin position="104"/>
        <end position="169"/>
    </location>
</feature>
<evidence type="ECO:0000313" key="7">
    <source>
        <dbReference type="Proteomes" id="UP001597213"/>
    </source>
</evidence>
<gene>
    <name evidence="6" type="ORF">ACFSCT_13730</name>
</gene>
<protein>
    <submittedName>
        <fullName evidence="6">HlyD family secretion protein</fullName>
    </submittedName>
</protein>
<dbReference type="EMBL" id="JBHUEN010000043">
    <property type="protein sequence ID" value="MFD1882779.1"/>
    <property type="molecule type" value="Genomic_DNA"/>
</dbReference>
<dbReference type="PANTHER" id="PTHR30386:SF24">
    <property type="entry name" value="MULTIDRUG RESISTANCE EFFLUX PUMP"/>
    <property type="match status" value="1"/>
</dbReference>
<dbReference type="Gene3D" id="1.10.287.470">
    <property type="entry name" value="Helix hairpin bin"/>
    <property type="match status" value="1"/>
</dbReference>
<feature type="domain" description="p-hydroxybenzoic acid efflux pump subunit AaeA-like beta-barrel" evidence="5">
    <location>
        <begin position="232"/>
        <end position="325"/>
    </location>
</feature>
<dbReference type="Gene3D" id="2.40.30.170">
    <property type="match status" value="1"/>
</dbReference>
<evidence type="ECO:0000259" key="4">
    <source>
        <dbReference type="Pfam" id="PF25917"/>
    </source>
</evidence>
<dbReference type="Pfam" id="PF25963">
    <property type="entry name" value="Beta-barrel_AAEA"/>
    <property type="match status" value="1"/>
</dbReference>
<dbReference type="PANTHER" id="PTHR30386">
    <property type="entry name" value="MEMBRANE FUSION SUBUNIT OF EMRAB-TOLC MULTIDRUG EFFLUX PUMP"/>
    <property type="match status" value="1"/>
</dbReference>
<evidence type="ECO:0000259" key="3">
    <source>
        <dbReference type="Pfam" id="PF25876"/>
    </source>
</evidence>
<comment type="caution">
    <text evidence="6">The sequence shown here is derived from an EMBL/GenBank/DDBJ whole genome shotgun (WGS) entry which is preliminary data.</text>
</comment>
<keyword evidence="7" id="KW-1185">Reference proteome</keyword>
<keyword evidence="2" id="KW-1133">Transmembrane helix</keyword>
<dbReference type="Pfam" id="PF25876">
    <property type="entry name" value="HH_MFP_RND"/>
    <property type="match status" value="1"/>
</dbReference>
<evidence type="ECO:0000313" key="6">
    <source>
        <dbReference type="EMBL" id="MFD1882779.1"/>
    </source>
</evidence>
<keyword evidence="1" id="KW-0175">Coiled coil</keyword>
<evidence type="ECO:0000259" key="5">
    <source>
        <dbReference type="Pfam" id="PF25963"/>
    </source>
</evidence>
<keyword evidence="2" id="KW-0812">Transmembrane</keyword>